<protein>
    <submittedName>
        <fullName evidence="1">Expressed protein</fullName>
    </submittedName>
</protein>
<sequence length="356" mass="39697">MTSQSRDSELAAAATIVGRTSIKLILGTLRGVLAFNPMSAESQGSYDVFDLGESLPQHRIEMIICRDLLPMSGLDRQKGANGSIEWIKNHLSGSSRPCSRRDYVRMLMQRGTSLLTLNRKSKDMAALVKYARELTDNKNGRDEILIECVSLNTSFFAELNLDIAFPRSPPALEYMSIRTAKTSFCPSVHSLKCQRSLNSIPQAVCACFADAKIQPSLIQTKFQTSTPSFFDVRSKKTLVCIARGDDAGILPIHCIDLSTFRLGKQYRCMTSRHFSRPIIIVTSGYLTSLSKDSPRTRISLKPDVPIRCDICNINASKMYKLHGGDSVQYPTPSCEQCLHMLYYGINGQLLPRQNPR</sequence>
<accession>F0YHE3</accession>
<reference evidence="1 2" key="1">
    <citation type="journal article" date="2011" name="Proc. Natl. Acad. Sci. U.S.A.">
        <title>Niche of harmful alga Aureococcus anophagefferens revealed through ecogenomics.</title>
        <authorList>
            <person name="Gobler C.J."/>
            <person name="Berry D.L."/>
            <person name="Dyhrman S.T."/>
            <person name="Wilhelm S.W."/>
            <person name="Salamov A."/>
            <person name="Lobanov A.V."/>
            <person name="Zhang Y."/>
            <person name="Collier J.L."/>
            <person name="Wurch L.L."/>
            <person name="Kustka A.B."/>
            <person name="Dill B.D."/>
            <person name="Shah M."/>
            <person name="VerBerkmoes N.C."/>
            <person name="Kuo A."/>
            <person name="Terry A."/>
            <person name="Pangilinan J."/>
            <person name="Lindquist E.A."/>
            <person name="Lucas S."/>
            <person name="Paulsen I.T."/>
            <person name="Hattenrath-Lehmann T.K."/>
            <person name="Talmage S.C."/>
            <person name="Walker E.A."/>
            <person name="Koch F."/>
            <person name="Burson A.M."/>
            <person name="Marcoval M.A."/>
            <person name="Tang Y.Z."/>
            <person name="Lecleir G.R."/>
            <person name="Coyne K.J."/>
            <person name="Berg G.M."/>
            <person name="Bertrand E.M."/>
            <person name="Saito M.A."/>
            <person name="Gladyshev V.N."/>
            <person name="Grigoriev I.V."/>
        </authorList>
    </citation>
    <scope>NUCLEOTIDE SEQUENCE [LARGE SCALE GENOMIC DNA]</scope>
    <source>
        <strain evidence="2">CCMP 1984</strain>
    </source>
</reference>
<dbReference type="KEGG" id="aaf:AURANDRAFT_72227"/>
<dbReference type="AlphaFoldDB" id="F0YHE3"/>
<name>F0YHE3_AURAN</name>
<dbReference type="RefSeq" id="XP_009039813.1">
    <property type="nucleotide sequence ID" value="XM_009041565.1"/>
</dbReference>
<dbReference type="GeneID" id="20228608"/>
<evidence type="ECO:0000313" key="2">
    <source>
        <dbReference type="Proteomes" id="UP000002729"/>
    </source>
</evidence>
<dbReference type="InParanoid" id="F0YHE3"/>
<proteinExistence type="predicted"/>
<evidence type="ECO:0000313" key="1">
    <source>
        <dbReference type="EMBL" id="EGB05431.1"/>
    </source>
</evidence>
<dbReference type="Proteomes" id="UP000002729">
    <property type="component" value="Unassembled WGS sequence"/>
</dbReference>
<dbReference type="EMBL" id="GL833141">
    <property type="protein sequence ID" value="EGB05431.1"/>
    <property type="molecule type" value="Genomic_DNA"/>
</dbReference>
<gene>
    <name evidence="1" type="ORF">AURANDRAFT_72227</name>
</gene>
<keyword evidence="2" id="KW-1185">Reference proteome</keyword>
<organism evidence="2">
    <name type="scientific">Aureococcus anophagefferens</name>
    <name type="common">Harmful bloom alga</name>
    <dbReference type="NCBI Taxonomy" id="44056"/>
    <lineage>
        <taxon>Eukaryota</taxon>
        <taxon>Sar</taxon>
        <taxon>Stramenopiles</taxon>
        <taxon>Ochrophyta</taxon>
        <taxon>Pelagophyceae</taxon>
        <taxon>Pelagomonadales</taxon>
        <taxon>Pelagomonadaceae</taxon>
        <taxon>Aureococcus</taxon>
    </lineage>
</organism>